<reference evidence="2 3" key="1">
    <citation type="submission" date="2021-07" db="EMBL/GenBank/DDBJ databases">
        <title>A novel Jannaschia species isolated from marine dinoflagellate Ceratoperidinium margalefii.</title>
        <authorList>
            <person name="Jiang Y."/>
            <person name="Li Z."/>
        </authorList>
    </citation>
    <scope>NUCLEOTIDE SEQUENCE [LARGE SCALE GENOMIC DNA]</scope>
    <source>
        <strain evidence="2 3">J12C1-MA-4</strain>
    </source>
</reference>
<accession>A0A8F6U0F1</accession>
<dbReference type="GO" id="GO:0006417">
    <property type="term" value="P:regulation of translation"/>
    <property type="evidence" value="ECO:0007669"/>
    <property type="project" value="TreeGrafter"/>
</dbReference>
<evidence type="ECO:0000259" key="1">
    <source>
        <dbReference type="Pfam" id="PF10099"/>
    </source>
</evidence>
<sequence>MTDRPDTTPETEPLAAEYVLGLLTPAERVAFEARLRSEPALLAEVRRWESHFATMADLEVDPVAPPPRLRDAIEARLFGLPSASLWNRVAFWRGLSFVTSAAALAALGAVLLPNMQQGTDGPGTPGPDTQGPEAGIPAGTLLMTHLIPTEGSTLGLAVTREPSGILQVRRVAGEMAPGRAQELWVIAGDNAPVSLGVLHEDALTTLVPDAETAELFSVGAALAISDEPPGGSPTGAPTGEILALGTLVAL</sequence>
<dbReference type="RefSeq" id="WP_219004940.1">
    <property type="nucleotide sequence ID" value="NZ_CP079194.1"/>
</dbReference>
<evidence type="ECO:0000313" key="3">
    <source>
        <dbReference type="Proteomes" id="UP000825009"/>
    </source>
</evidence>
<dbReference type="Proteomes" id="UP000825009">
    <property type="component" value="Chromosome"/>
</dbReference>
<proteinExistence type="predicted"/>
<dbReference type="Pfam" id="PF10099">
    <property type="entry name" value="RskA_C"/>
    <property type="match status" value="1"/>
</dbReference>
<feature type="domain" description="Anti-sigma K factor RskA C-terminal" evidence="1">
    <location>
        <begin position="100"/>
        <end position="241"/>
    </location>
</feature>
<dbReference type="InterPro" id="IPR051474">
    <property type="entry name" value="Anti-sigma-K/W_factor"/>
</dbReference>
<dbReference type="AlphaFoldDB" id="A0A8F6U0F1"/>
<dbReference type="KEGG" id="gce:KYE46_08755"/>
<protein>
    <submittedName>
        <fullName evidence="2">Anti-sigma factor</fullName>
    </submittedName>
</protein>
<dbReference type="PANTHER" id="PTHR37461:SF1">
    <property type="entry name" value="ANTI-SIGMA-K FACTOR RSKA"/>
    <property type="match status" value="1"/>
</dbReference>
<dbReference type="GO" id="GO:0005886">
    <property type="term" value="C:plasma membrane"/>
    <property type="evidence" value="ECO:0007669"/>
    <property type="project" value="InterPro"/>
</dbReference>
<keyword evidence="3" id="KW-1185">Reference proteome</keyword>
<gene>
    <name evidence="2" type="ORF">KYE46_08755</name>
</gene>
<dbReference type="EMBL" id="CP079194">
    <property type="protein sequence ID" value="QXT41283.1"/>
    <property type="molecule type" value="Genomic_DNA"/>
</dbReference>
<dbReference type="InterPro" id="IPR018764">
    <property type="entry name" value="RskA_C"/>
</dbReference>
<organism evidence="2 3">
    <name type="scientific">Gymnodinialimonas ceratoperidinii</name>
    <dbReference type="NCBI Taxonomy" id="2856823"/>
    <lineage>
        <taxon>Bacteria</taxon>
        <taxon>Pseudomonadati</taxon>
        <taxon>Pseudomonadota</taxon>
        <taxon>Alphaproteobacteria</taxon>
        <taxon>Rhodobacterales</taxon>
        <taxon>Paracoccaceae</taxon>
        <taxon>Gymnodinialimonas</taxon>
    </lineage>
</organism>
<name>A0A8F6U0F1_9RHOB</name>
<evidence type="ECO:0000313" key="2">
    <source>
        <dbReference type="EMBL" id="QXT41283.1"/>
    </source>
</evidence>
<dbReference type="GO" id="GO:0016989">
    <property type="term" value="F:sigma factor antagonist activity"/>
    <property type="evidence" value="ECO:0007669"/>
    <property type="project" value="TreeGrafter"/>
</dbReference>
<dbReference type="PANTHER" id="PTHR37461">
    <property type="entry name" value="ANTI-SIGMA-K FACTOR RSKA"/>
    <property type="match status" value="1"/>
</dbReference>